<name>A0ACC2GGI9_DALPE</name>
<keyword evidence="2" id="KW-1185">Reference proteome</keyword>
<organism evidence="1 2">
    <name type="scientific">Dallia pectoralis</name>
    <name type="common">Alaska blackfish</name>
    <dbReference type="NCBI Taxonomy" id="75939"/>
    <lineage>
        <taxon>Eukaryota</taxon>
        <taxon>Metazoa</taxon>
        <taxon>Chordata</taxon>
        <taxon>Craniata</taxon>
        <taxon>Vertebrata</taxon>
        <taxon>Euteleostomi</taxon>
        <taxon>Actinopterygii</taxon>
        <taxon>Neopterygii</taxon>
        <taxon>Teleostei</taxon>
        <taxon>Protacanthopterygii</taxon>
        <taxon>Esociformes</taxon>
        <taxon>Umbridae</taxon>
        <taxon>Dallia</taxon>
    </lineage>
</organism>
<accession>A0ACC2GGI9</accession>
<comment type="caution">
    <text evidence="1">The sequence shown here is derived from an EMBL/GenBank/DDBJ whole genome shotgun (WGS) entry which is preliminary data.</text>
</comment>
<dbReference type="Proteomes" id="UP001157502">
    <property type="component" value="Chromosome 13"/>
</dbReference>
<sequence>MRGHRRSQFRLQWYIHHRRRQTERLLKRSTSQRRTASGMLFFLPLAHSVLWTPSLRGVFSMQSREQMLSAAGGGDGDTRRPTAWSPRLDSPRSHFHRRPSHADHPSTLQPPAALMSLGNGASHVLTSRCKLSPPPAILNHCHLALKPNTEHRASAQIGLEIRSLSHHSGKASSSPTDQRTSLPHMQPASTTRASHLLSVTLLFGDPVRLPRLERRYSKANSESGVYSGPAVKVLRVPL</sequence>
<dbReference type="EMBL" id="CM055740">
    <property type="protein sequence ID" value="KAJ8002769.1"/>
    <property type="molecule type" value="Genomic_DNA"/>
</dbReference>
<gene>
    <name evidence="1" type="ORF">DPEC_G00162390</name>
</gene>
<proteinExistence type="predicted"/>
<evidence type="ECO:0000313" key="1">
    <source>
        <dbReference type="EMBL" id="KAJ8002769.1"/>
    </source>
</evidence>
<protein>
    <submittedName>
        <fullName evidence="1">Uncharacterized protein</fullName>
    </submittedName>
</protein>
<evidence type="ECO:0000313" key="2">
    <source>
        <dbReference type="Proteomes" id="UP001157502"/>
    </source>
</evidence>
<reference evidence="1" key="1">
    <citation type="submission" date="2021-05" db="EMBL/GenBank/DDBJ databases">
        <authorList>
            <person name="Pan Q."/>
            <person name="Jouanno E."/>
            <person name="Zahm M."/>
            <person name="Klopp C."/>
            <person name="Cabau C."/>
            <person name="Louis A."/>
            <person name="Berthelot C."/>
            <person name="Parey E."/>
            <person name="Roest Crollius H."/>
            <person name="Montfort J."/>
            <person name="Robinson-Rechavi M."/>
            <person name="Bouchez O."/>
            <person name="Lampietro C."/>
            <person name="Lopez Roques C."/>
            <person name="Donnadieu C."/>
            <person name="Postlethwait J."/>
            <person name="Bobe J."/>
            <person name="Dillon D."/>
            <person name="Chandos A."/>
            <person name="von Hippel F."/>
            <person name="Guiguen Y."/>
        </authorList>
    </citation>
    <scope>NUCLEOTIDE SEQUENCE</scope>
    <source>
        <strain evidence="1">YG-Jan2019</strain>
    </source>
</reference>